<keyword evidence="3" id="KW-1185">Reference proteome</keyword>
<sequence length="84" mass="9245">MIDKESRSRKAVILALLIICILVVAGTAFLLYYNANGGQNGIKTYLSIGVILSFVMWWIAHYKDEAFNPPVSSLGGSTDKPLRN</sequence>
<evidence type="ECO:0000256" key="1">
    <source>
        <dbReference type="SAM" id="Phobius"/>
    </source>
</evidence>
<keyword evidence="1" id="KW-0472">Membrane</keyword>
<name>A0ABT4LF47_9SPHI</name>
<feature type="transmembrane region" description="Helical" evidence="1">
    <location>
        <begin position="12"/>
        <end position="33"/>
    </location>
</feature>
<keyword evidence="1" id="KW-1133">Transmembrane helix</keyword>
<comment type="caution">
    <text evidence="2">The sequence shown here is derived from an EMBL/GenBank/DDBJ whole genome shotgun (WGS) entry which is preliminary data.</text>
</comment>
<dbReference type="Proteomes" id="UP001144347">
    <property type="component" value="Unassembled WGS sequence"/>
</dbReference>
<evidence type="ECO:0000313" key="2">
    <source>
        <dbReference type="EMBL" id="MCZ4245459.1"/>
    </source>
</evidence>
<organism evidence="2 3">
    <name type="scientific">Pedobacter punctiformis</name>
    <dbReference type="NCBI Taxonomy" id="3004097"/>
    <lineage>
        <taxon>Bacteria</taxon>
        <taxon>Pseudomonadati</taxon>
        <taxon>Bacteroidota</taxon>
        <taxon>Sphingobacteriia</taxon>
        <taxon>Sphingobacteriales</taxon>
        <taxon>Sphingobacteriaceae</taxon>
        <taxon>Pedobacter</taxon>
    </lineage>
</organism>
<dbReference type="EMBL" id="JAPWGM010000006">
    <property type="protein sequence ID" value="MCZ4245459.1"/>
    <property type="molecule type" value="Genomic_DNA"/>
</dbReference>
<accession>A0ABT4LF47</accession>
<feature type="transmembrane region" description="Helical" evidence="1">
    <location>
        <begin position="45"/>
        <end position="62"/>
    </location>
</feature>
<proteinExistence type="predicted"/>
<protein>
    <submittedName>
        <fullName evidence="2">Uncharacterized protein</fullName>
    </submittedName>
</protein>
<evidence type="ECO:0000313" key="3">
    <source>
        <dbReference type="Proteomes" id="UP001144347"/>
    </source>
</evidence>
<reference evidence="2" key="1">
    <citation type="submission" date="2022-12" db="EMBL/GenBank/DDBJ databases">
        <title>Genome sequence of HCMS5-2.</title>
        <authorList>
            <person name="Woo H."/>
        </authorList>
    </citation>
    <scope>NUCLEOTIDE SEQUENCE</scope>
    <source>
        <strain evidence="2">HCMS5-2</strain>
    </source>
</reference>
<keyword evidence="1" id="KW-0812">Transmembrane</keyword>
<gene>
    <name evidence="2" type="ORF">O0955_15730</name>
</gene>
<dbReference type="RefSeq" id="WP_269428514.1">
    <property type="nucleotide sequence ID" value="NZ_JAPWGM010000006.1"/>
</dbReference>